<feature type="signal peptide" evidence="2">
    <location>
        <begin position="1"/>
        <end position="25"/>
    </location>
</feature>
<protein>
    <submittedName>
        <fullName evidence="4">DUF4097 and DUF4098 domain-containing protein YvlB</fullName>
    </submittedName>
</protein>
<evidence type="ECO:0000259" key="3">
    <source>
        <dbReference type="Pfam" id="PF13349"/>
    </source>
</evidence>
<evidence type="ECO:0000313" key="4">
    <source>
        <dbReference type="EMBL" id="MBB6071104.1"/>
    </source>
</evidence>
<dbReference type="Pfam" id="PF13349">
    <property type="entry name" value="DUF4097"/>
    <property type="match status" value="1"/>
</dbReference>
<dbReference type="Proteomes" id="UP000582837">
    <property type="component" value="Unassembled WGS sequence"/>
</dbReference>
<sequence length="319" mass="32529">MNSHIRLLTAAGAAVLLGWAAPAQAQRQVNARQSTSGTGTTEISTNGGSLRVIGWNRNEIQVTGTLAREGDRLQLDGGDVTVVGSRGRAGPATLEVRVPAGRSVQVQAGGGAVTVTGVEGNVEADNQNGPVSINGSPRNVEVSTTNGPVTINCTTRDVSVHSMNGPITVAGSASGHIEADALNGGVTISAASPRMEVNTLNGPVRITSANGQVEVNTVSAPITVAGRRITGSMQTVSGPVVVEGPLSGDLSVDSHSGSVELRLPGGTDADLTVTTWNGRFTSAFGEGRRDGGERRLRIGSGGTDITITTFSGPVRLIRR</sequence>
<feature type="domain" description="DUF4097" evidence="3">
    <location>
        <begin position="28"/>
        <end position="314"/>
    </location>
</feature>
<dbReference type="RefSeq" id="WP_170033694.1">
    <property type="nucleotide sequence ID" value="NZ_JABDTL010000001.1"/>
</dbReference>
<keyword evidence="5" id="KW-1185">Reference proteome</keyword>
<feature type="region of interest" description="Disordered" evidence="1">
    <location>
        <begin position="28"/>
        <end position="47"/>
    </location>
</feature>
<feature type="chain" id="PRO_5032308070" evidence="2">
    <location>
        <begin position="26"/>
        <end position="319"/>
    </location>
</feature>
<feature type="compositionally biased region" description="Low complexity" evidence="1">
    <location>
        <begin position="34"/>
        <end position="47"/>
    </location>
</feature>
<keyword evidence="2" id="KW-0732">Signal</keyword>
<gene>
    <name evidence="4" type="ORF">HNQ61_002728</name>
</gene>
<evidence type="ECO:0000313" key="5">
    <source>
        <dbReference type="Proteomes" id="UP000582837"/>
    </source>
</evidence>
<dbReference type="InterPro" id="IPR025164">
    <property type="entry name" value="Toastrack_DUF4097"/>
</dbReference>
<evidence type="ECO:0000256" key="2">
    <source>
        <dbReference type="SAM" id="SignalP"/>
    </source>
</evidence>
<proteinExistence type="predicted"/>
<reference evidence="4 5" key="1">
    <citation type="submission" date="2020-08" db="EMBL/GenBank/DDBJ databases">
        <title>Genomic Encyclopedia of Type Strains, Phase IV (KMG-IV): sequencing the most valuable type-strain genomes for metagenomic binning, comparative biology and taxonomic classification.</title>
        <authorList>
            <person name="Goeker M."/>
        </authorList>
    </citation>
    <scope>NUCLEOTIDE SEQUENCE [LARGE SCALE GENOMIC DNA]</scope>
    <source>
        <strain evidence="4 5">DSM 29007</strain>
    </source>
</reference>
<organism evidence="4 5">
    <name type="scientific">Longimicrobium terrae</name>
    <dbReference type="NCBI Taxonomy" id="1639882"/>
    <lineage>
        <taxon>Bacteria</taxon>
        <taxon>Pseudomonadati</taxon>
        <taxon>Gemmatimonadota</taxon>
        <taxon>Longimicrobiia</taxon>
        <taxon>Longimicrobiales</taxon>
        <taxon>Longimicrobiaceae</taxon>
        <taxon>Longimicrobium</taxon>
    </lineage>
</organism>
<comment type="caution">
    <text evidence="4">The sequence shown here is derived from an EMBL/GenBank/DDBJ whole genome shotgun (WGS) entry which is preliminary data.</text>
</comment>
<name>A0A841GZE9_9BACT</name>
<accession>A0A841GZE9</accession>
<dbReference type="AlphaFoldDB" id="A0A841GZE9"/>
<evidence type="ECO:0000256" key="1">
    <source>
        <dbReference type="SAM" id="MobiDB-lite"/>
    </source>
</evidence>
<dbReference type="EMBL" id="JACHIA010000007">
    <property type="protein sequence ID" value="MBB6071104.1"/>
    <property type="molecule type" value="Genomic_DNA"/>
</dbReference>